<accession>A0A914RS49</accession>
<evidence type="ECO:0000313" key="2">
    <source>
        <dbReference type="WBParaSite" id="PEQ_0000478401-mRNA-1"/>
    </source>
</evidence>
<dbReference type="Proteomes" id="UP000887564">
    <property type="component" value="Unplaced"/>
</dbReference>
<name>A0A914RS49_PAREQ</name>
<evidence type="ECO:0000313" key="1">
    <source>
        <dbReference type="Proteomes" id="UP000887564"/>
    </source>
</evidence>
<keyword evidence="1" id="KW-1185">Reference proteome</keyword>
<dbReference type="WBParaSite" id="PEQ_0000478401-mRNA-1">
    <property type="protein sequence ID" value="PEQ_0000478401-mRNA-1"/>
    <property type="gene ID" value="PEQ_0000478401"/>
</dbReference>
<organism evidence="1 2">
    <name type="scientific">Parascaris equorum</name>
    <name type="common">Equine roundworm</name>
    <dbReference type="NCBI Taxonomy" id="6256"/>
    <lineage>
        <taxon>Eukaryota</taxon>
        <taxon>Metazoa</taxon>
        <taxon>Ecdysozoa</taxon>
        <taxon>Nematoda</taxon>
        <taxon>Chromadorea</taxon>
        <taxon>Rhabditida</taxon>
        <taxon>Spirurina</taxon>
        <taxon>Ascaridomorpha</taxon>
        <taxon>Ascaridoidea</taxon>
        <taxon>Ascarididae</taxon>
        <taxon>Parascaris</taxon>
    </lineage>
</organism>
<sequence length="86" mass="9786">MDYCFTMLNSLLLHHGNGDEERKSSEPVLPAIPRQLHPDLSPLFDDNFVSRLNADDLFASYSALLSESALKLAYLVKELFILHDYC</sequence>
<reference evidence="2" key="1">
    <citation type="submission" date="2022-11" db="UniProtKB">
        <authorList>
            <consortium name="WormBaseParasite"/>
        </authorList>
    </citation>
    <scope>IDENTIFICATION</scope>
</reference>
<proteinExistence type="predicted"/>
<dbReference type="AlphaFoldDB" id="A0A914RS49"/>
<protein>
    <submittedName>
        <fullName evidence="2">Uncharacterized protein</fullName>
    </submittedName>
</protein>